<proteinExistence type="predicted"/>
<keyword evidence="2" id="KW-1185">Reference proteome</keyword>
<sequence>MGAVAQFITFGTGAVMSAVLLKSLDRVLYSLDETRDERLKAKDLHQRAVVEQQRMLAERAAIAAAVAQD</sequence>
<reference evidence="1 2" key="1">
    <citation type="journal article" date="2018" name="Plant J.">
        <title>Genome sequences of Chlorella sorokiniana UTEX 1602 and Micractinium conductrix SAG 241.80: implications to maltose excretion by a green alga.</title>
        <authorList>
            <person name="Arriola M.B."/>
            <person name="Velmurugan N."/>
            <person name="Zhang Y."/>
            <person name="Plunkett M.H."/>
            <person name="Hondzo H."/>
            <person name="Barney B.M."/>
        </authorList>
    </citation>
    <scope>NUCLEOTIDE SEQUENCE [LARGE SCALE GENOMIC DNA]</scope>
    <source>
        <strain evidence="1 2">SAG 241.80</strain>
    </source>
</reference>
<dbReference type="OrthoDB" id="10523166at2759"/>
<dbReference type="EMBL" id="LHPF02000027">
    <property type="protein sequence ID" value="PSC69423.1"/>
    <property type="molecule type" value="Genomic_DNA"/>
</dbReference>
<protein>
    <submittedName>
        <fullName evidence="1">Uncharacterized protein</fullName>
    </submittedName>
</protein>
<dbReference type="Proteomes" id="UP000239649">
    <property type="component" value="Unassembled WGS sequence"/>
</dbReference>
<accession>A0A2P6V5R2</accession>
<comment type="caution">
    <text evidence="1">The sequence shown here is derived from an EMBL/GenBank/DDBJ whole genome shotgun (WGS) entry which is preliminary data.</text>
</comment>
<evidence type="ECO:0000313" key="2">
    <source>
        <dbReference type="Proteomes" id="UP000239649"/>
    </source>
</evidence>
<evidence type="ECO:0000313" key="1">
    <source>
        <dbReference type="EMBL" id="PSC69423.1"/>
    </source>
</evidence>
<organism evidence="1 2">
    <name type="scientific">Micractinium conductrix</name>
    <dbReference type="NCBI Taxonomy" id="554055"/>
    <lineage>
        <taxon>Eukaryota</taxon>
        <taxon>Viridiplantae</taxon>
        <taxon>Chlorophyta</taxon>
        <taxon>core chlorophytes</taxon>
        <taxon>Trebouxiophyceae</taxon>
        <taxon>Chlorellales</taxon>
        <taxon>Chlorellaceae</taxon>
        <taxon>Chlorella clade</taxon>
        <taxon>Micractinium</taxon>
    </lineage>
</organism>
<name>A0A2P6V5R2_9CHLO</name>
<dbReference type="AlphaFoldDB" id="A0A2P6V5R2"/>
<gene>
    <name evidence="1" type="ORF">C2E20_7174</name>
</gene>